<evidence type="ECO:0008006" key="4">
    <source>
        <dbReference type="Google" id="ProtNLM"/>
    </source>
</evidence>
<dbReference type="InterPro" id="IPR036291">
    <property type="entry name" value="NAD(P)-bd_dom_sf"/>
</dbReference>
<name>A0ABQ3KCV3_9DEIO</name>
<evidence type="ECO:0000313" key="3">
    <source>
        <dbReference type="Proteomes" id="UP000632154"/>
    </source>
</evidence>
<keyword evidence="3" id="KW-1185">Reference proteome</keyword>
<organism evidence="2 3">
    <name type="scientific">Deinococcus piscis</name>
    <dbReference type="NCBI Taxonomy" id="394230"/>
    <lineage>
        <taxon>Bacteria</taxon>
        <taxon>Thermotogati</taxon>
        <taxon>Deinococcota</taxon>
        <taxon>Deinococci</taxon>
        <taxon>Deinococcales</taxon>
        <taxon>Deinococcaceae</taxon>
        <taxon>Deinococcus</taxon>
    </lineage>
</organism>
<dbReference type="Gene3D" id="3.40.50.720">
    <property type="entry name" value="NAD(P)-binding Rossmann-like Domain"/>
    <property type="match status" value="1"/>
</dbReference>
<feature type="region of interest" description="Disordered" evidence="1">
    <location>
        <begin position="63"/>
        <end position="87"/>
    </location>
</feature>
<sequence length="87" mass="9222">MPAGSRIVNVASLGQQGLDLNDLNQLRSFDGIQAYCRSKAALLMVTLELSEMVAARHVPVDAVHPDQLMPTTTDRPGQSGDGPSGHP</sequence>
<dbReference type="SUPFAM" id="SSF51735">
    <property type="entry name" value="NAD(P)-binding Rossmann-fold domains"/>
    <property type="match status" value="1"/>
</dbReference>
<proteinExistence type="predicted"/>
<dbReference type="EMBL" id="BNAL01000042">
    <property type="protein sequence ID" value="GHG10445.1"/>
    <property type="molecule type" value="Genomic_DNA"/>
</dbReference>
<protein>
    <recommendedName>
        <fullName evidence="4">Short-chain dehydrogenase/reductase SDR</fullName>
    </recommendedName>
</protein>
<evidence type="ECO:0000256" key="1">
    <source>
        <dbReference type="SAM" id="MobiDB-lite"/>
    </source>
</evidence>
<accession>A0ABQ3KCV3</accession>
<reference evidence="3" key="1">
    <citation type="journal article" date="2019" name="Int. J. Syst. Evol. Microbiol.">
        <title>The Global Catalogue of Microorganisms (GCM) 10K type strain sequencing project: providing services to taxonomists for standard genome sequencing and annotation.</title>
        <authorList>
            <consortium name="The Broad Institute Genomics Platform"/>
            <consortium name="The Broad Institute Genome Sequencing Center for Infectious Disease"/>
            <person name="Wu L."/>
            <person name="Ma J."/>
        </authorList>
    </citation>
    <scope>NUCLEOTIDE SEQUENCE [LARGE SCALE GENOMIC DNA]</scope>
    <source>
        <strain evidence="3">CGMCC 1.18439</strain>
    </source>
</reference>
<gene>
    <name evidence="2" type="ORF">GCM10017783_23590</name>
</gene>
<dbReference type="Proteomes" id="UP000632154">
    <property type="component" value="Unassembled WGS sequence"/>
</dbReference>
<evidence type="ECO:0000313" key="2">
    <source>
        <dbReference type="EMBL" id="GHG10445.1"/>
    </source>
</evidence>
<comment type="caution">
    <text evidence="2">The sequence shown here is derived from an EMBL/GenBank/DDBJ whole genome shotgun (WGS) entry which is preliminary data.</text>
</comment>